<comment type="catalytic activity">
    <reaction evidence="8">
        <text>N(4)-(alpha-D-Man-(1-&gt;2)-alpha-D-Man-(1-&gt;2)-alpha-D-Man-(1-&gt;3)-[alpha-D-Man-(1-&gt;3)-[alpha-D-Man-(1-&gt;2)-alpha-D-Man-(1-&gt;6)]-alpha-D-Man-(1-&gt;6)]-beta-D-Man-(1-&gt;4)-beta-D-GlcNAc-(1-&gt;4)-beta-D-GlcNAc)-L-asparaginyl-[protein] (N-glucan mannose isomer 8A1,2,3B1,3) + 3 H2O = N(4)-(alpha-D-Man-(1-&gt;3)-[alpha-D-Man-(1-&gt;3)-[alpha-D-Man-(1-&gt;6)]-alpha-D-Man-(1-&gt;6)]-beta-D-Man-(1-&gt;4)-beta-D-GlcNAc-(1-&gt;4)-beta-D-GlcNAc)-L-asparaginyl-[protein] (N-glucan mannose isomer 5A1,2) + 3 beta-D-mannose</text>
        <dbReference type="Rhea" id="RHEA:56028"/>
        <dbReference type="Rhea" id="RHEA-COMP:14358"/>
        <dbReference type="Rhea" id="RHEA-COMP:14367"/>
        <dbReference type="ChEBI" id="CHEBI:15377"/>
        <dbReference type="ChEBI" id="CHEBI:28563"/>
        <dbReference type="ChEBI" id="CHEBI:59087"/>
        <dbReference type="ChEBI" id="CHEBI:60628"/>
        <dbReference type="EC" id="3.2.1.113"/>
    </reaction>
</comment>
<dbReference type="GO" id="GO:0005783">
    <property type="term" value="C:endoplasmic reticulum"/>
    <property type="evidence" value="ECO:0007669"/>
    <property type="project" value="TreeGrafter"/>
</dbReference>
<keyword evidence="13" id="KW-0472">Membrane</keyword>
<evidence type="ECO:0000256" key="10">
    <source>
        <dbReference type="PIRSR" id="PIRSR601382-2"/>
    </source>
</evidence>
<dbReference type="GO" id="GO:0016020">
    <property type="term" value="C:membrane"/>
    <property type="evidence" value="ECO:0007669"/>
    <property type="project" value="InterPro"/>
</dbReference>
<keyword evidence="4 10" id="KW-0479">Metal-binding</keyword>
<evidence type="ECO:0000256" key="6">
    <source>
        <dbReference type="ARBA" id="ARBA00022837"/>
    </source>
</evidence>
<evidence type="ECO:0000256" key="11">
    <source>
        <dbReference type="PIRSR" id="PIRSR601382-3"/>
    </source>
</evidence>
<evidence type="ECO:0000256" key="4">
    <source>
        <dbReference type="ARBA" id="ARBA00022723"/>
    </source>
</evidence>
<evidence type="ECO:0000256" key="12">
    <source>
        <dbReference type="RuleBase" id="RU361193"/>
    </source>
</evidence>
<keyword evidence="6 10" id="KW-0106">Calcium</keyword>
<comment type="cofactor">
    <cofactor evidence="1 10">
        <name>Ca(2+)</name>
        <dbReference type="ChEBI" id="CHEBI:29108"/>
    </cofactor>
</comment>
<evidence type="ECO:0000256" key="5">
    <source>
        <dbReference type="ARBA" id="ARBA00022801"/>
    </source>
</evidence>
<evidence type="ECO:0000313" key="15">
    <source>
        <dbReference type="Proteomes" id="UP000310158"/>
    </source>
</evidence>
<comment type="similarity">
    <text evidence="3 12">Belongs to the glycosyl hydrolase 47 family.</text>
</comment>
<dbReference type="Pfam" id="PF01532">
    <property type="entry name" value="Glyco_hydro_47"/>
    <property type="match status" value="1"/>
</dbReference>
<feature type="disulfide bond" evidence="11">
    <location>
        <begin position="387"/>
        <end position="421"/>
    </location>
</feature>
<reference evidence="14 15" key="1">
    <citation type="submission" date="2019-02" db="EMBL/GenBank/DDBJ databases">
        <title>Genome sequencing of the rare red list fungi Bondarzewia mesenterica.</title>
        <authorList>
            <person name="Buettner E."/>
            <person name="Kellner H."/>
        </authorList>
    </citation>
    <scope>NUCLEOTIDE SEQUENCE [LARGE SCALE GENOMIC DNA]</scope>
    <source>
        <strain evidence="14 15">DSM 108281</strain>
    </source>
</reference>
<evidence type="ECO:0000313" key="14">
    <source>
        <dbReference type="EMBL" id="THH10720.1"/>
    </source>
</evidence>
<dbReference type="Gene3D" id="1.50.10.10">
    <property type="match status" value="1"/>
</dbReference>
<dbReference type="InterPro" id="IPR001382">
    <property type="entry name" value="Glyco_hydro_47"/>
</dbReference>
<keyword evidence="13" id="KW-0812">Transmembrane</keyword>
<keyword evidence="13" id="KW-1133">Transmembrane helix</keyword>
<dbReference type="SUPFAM" id="SSF48225">
    <property type="entry name" value="Seven-hairpin glycosidases"/>
    <property type="match status" value="1"/>
</dbReference>
<comment type="pathway">
    <text evidence="2">Protein modification; protein glycosylation.</text>
</comment>
<feature type="binding site" evidence="10">
    <location>
        <position position="589"/>
    </location>
    <ligand>
        <name>Ca(2+)</name>
        <dbReference type="ChEBI" id="CHEBI:29108"/>
    </ligand>
</feature>
<evidence type="ECO:0000256" key="1">
    <source>
        <dbReference type="ARBA" id="ARBA00001913"/>
    </source>
</evidence>
<evidence type="ECO:0000256" key="2">
    <source>
        <dbReference type="ARBA" id="ARBA00004922"/>
    </source>
</evidence>
<dbReference type="Proteomes" id="UP000310158">
    <property type="component" value="Unassembled WGS sequence"/>
</dbReference>
<comment type="catalytic activity">
    <reaction evidence="9">
        <text>N(4)-(alpha-D-Man-(1-&gt;2)-alpha-D-Man-(1-&gt;2)-alpha-D-Man-(1-&gt;3)-[alpha-D-Man-(1-&gt;2)-alpha-D-Man-(1-&gt;3)-[alpha-D-Man-(1-&gt;2)-alpha-D-Man-(1-&gt;6)]-alpha-D-Man-(1-&gt;6)]-beta-D-Man-(1-&gt;4)-beta-D-GlcNAc-(1-&gt;4)-beta-D-GlcNAc)-L-asparaginyl-[protein] (N-glucan mannose isomer 9A1,2,3B1,2,3) + 4 H2O = N(4)-(alpha-D-Man-(1-&gt;3)-[alpha-D-Man-(1-&gt;3)-[alpha-D-Man-(1-&gt;6)]-alpha-D-Man-(1-&gt;6)]-beta-D-Man-(1-&gt;4)-beta-D-GlcNAc-(1-&gt;4)-beta-D-GlcNAc)-L-asparaginyl-[protein] (N-glucan mannose isomer 5A1,2) + 4 beta-D-mannose</text>
        <dbReference type="Rhea" id="RHEA:56008"/>
        <dbReference type="Rhea" id="RHEA-COMP:14356"/>
        <dbReference type="Rhea" id="RHEA-COMP:14367"/>
        <dbReference type="ChEBI" id="CHEBI:15377"/>
        <dbReference type="ChEBI" id="CHEBI:28563"/>
        <dbReference type="ChEBI" id="CHEBI:59087"/>
        <dbReference type="ChEBI" id="CHEBI:139493"/>
        <dbReference type="EC" id="3.2.1.113"/>
    </reaction>
</comment>
<dbReference type="InterPro" id="IPR050749">
    <property type="entry name" value="Glycosyl_Hydrolase_47"/>
</dbReference>
<dbReference type="AlphaFoldDB" id="A0A4S4LL55"/>
<dbReference type="PRINTS" id="PR00747">
    <property type="entry name" value="GLYHDRLASE47"/>
</dbReference>
<comment type="caution">
    <text evidence="14">The sequence shown here is derived from an EMBL/GenBank/DDBJ whole genome shotgun (WGS) entry which is preliminary data.</text>
</comment>
<keyword evidence="5 12" id="KW-0378">Hydrolase</keyword>
<evidence type="ECO:0000256" key="8">
    <source>
        <dbReference type="ARBA" id="ARBA00047669"/>
    </source>
</evidence>
<protein>
    <recommendedName>
        <fullName evidence="12">alpha-1,2-Mannosidase</fullName>
        <ecNumber evidence="12">3.2.1.-</ecNumber>
    </recommendedName>
</protein>
<dbReference type="OrthoDB" id="8118055at2759"/>
<dbReference type="GO" id="GO:0005975">
    <property type="term" value="P:carbohydrate metabolic process"/>
    <property type="evidence" value="ECO:0007669"/>
    <property type="project" value="InterPro"/>
</dbReference>
<keyword evidence="15" id="KW-1185">Reference proteome</keyword>
<gene>
    <name evidence="14" type="ORF">EW146_g8290</name>
</gene>
<evidence type="ECO:0000256" key="13">
    <source>
        <dbReference type="SAM" id="Phobius"/>
    </source>
</evidence>
<accession>A0A4S4LL55</accession>
<dbReference type="PANTHER" id="PTHR11742:SF55">
    <property type="entry name" value="ENDOPLASMIC RETICULUM MANNOSYL-OLIGOSACCHARIDE 1,2-ALPHA-MANNOSIDASE"/>
    <property type="match status" value="1"/>
</dbReference>
<dbReference type="GO" id="GO:0036503">
    <property type="term" value="P:ERAD pathway"/>
    <property type="evidence" value="ECO:0007669"/>
    <property type="project" value="UniProtKB-ARBA"/>
</dbReference>
<dbReference type="InterPro" id="IPR036026">
    <property type="entry name" value="Seven-hairpin_glycosidases"/>
</dbReference>
<sequence length="610" mass="69097">MSLNPRLSLDTALQYSSSFFRRPVSRIVTFSLVFIGFIYLFFPGLSFSYFPEDPNFSHHRHRPYDRPSRPDFIARPWSHHHGKLVGPGWTSPPRKAGALDAWASRAKEVKGAFVDAYSAYKAQAAWHDELLPLSNKPVDNFNGWGLTVVESLDTMWLMGLYDEFNDALSVVANISFALPDTKYAPFFETVIRYLGGLLSAYSLSNDPIFLARADELGEMLLPAFNTPSGLPMYAVNTVSGKTQGSWSPGMTLWAEALSCQVEYKYLAYLTGRKEYYTKVERLMEMMHKVDVSKTADLFPTKWDTMRGTPKNLQLSVGAYADSAYEYMLKQWLLTGRTDTKARDLYIKSANAIISTLLYITPTRNLLYVTDTDGASLMPSHTFEHLSCFLPALLALGARTLPLSPTEHERHMWAAKGLGQTCYLLYADAATGLAPDEVQMVSWSSANVTGSGRWVDHLREWEDAGREGGIPPGVRHVKSERGGEPLREYRARKTGWLLRPEAVESFYVLWRVTRDPRWRERGLEVFLALQREARIDGGAGGYASVEDVYTVGAGKRNEMPSYFLAETLKYLYLLFTDEELVPLDRWVFNTEAHPLPVFEWSEWEVARYGIT</sequence>
<dbReference type="InterPro" id="IPR012341">
    <property type="entry name" value="6hp_glycosidase-like_sf"/>
</dbReference>
<dbReference type="EMBL" id="SGPL01000555">
    <property type="protein sequence ID" value="THH10720.1"/>
    <property type="molecule type" value="Genomic_DNA"/>
</dbReference>
<dbReference type="EC" id="3.2.1.-" evidence="12"/>
<dbReference type="GO" id="GO:0005509">
    <property type="term" value="F:calcium ion binding"/>
    <property type="evidence" value="ECO:0007669"/>
    <property type="project" value="InterPro"/>
</dbReference>
<organism evidence="14 15">
    <name type="scientific">Bondarzewia mesenterica</name>
    <dbReference type="NCBI Taxonomy" id="1095465"/>
    <lineage>
        <taxon>Eukaryota</taxon>
        <taxon>Fungi</taxon>
        <taxon>Dikarya</taxon>
        <taxon>Basidiomycota</taxon>
        <taxon>Agaricomycotina</taxon>
        <taxon>Agaricomycetes</taxon>
        <taxon>Russulales</taxon>
        <taxon>Bondarzewiaceae</taxon>
        <taxon>Bondarzewia</taxon>
    </lineage>
</organism>
<evidence type="ECO:0000256" key="3">
    <source>
        <dbReference type="ARBA" id="ARBA00007658"/>
    </source>
</evidence>
<keyword evidence="12" id="KW-0326">Glycosidase</keyword>
<proteinExistence type="inferred from homology"/>
<evidence type="ECO:0000256" key="9">
    <source>
        <dbReference type="ARBA" id="ARBA00048605"/>
    </source>
</evidence>
<dbReference type="GO" id="GO:0004571">
    <property type="term" value="F:mannosyl-oligosaccharide 1,2-alpha-mannosidase activity"/>
    <property type="evidence" value="ECO:0007669"/>
    <property type="project" value="UniProtKB-EC"/>
</dbReference>
<evidence type="ECO:0000256" key="7">
    <source>
        <dbReference type="ARBA" id="ARBA00023157"/>
    </source>
</evidence>
<dbReference type="PANTHER" id="PTHR11742">
    <property type="entry name" value="MANNOSYL-OLIGOSACCHARIDE ALPHA-1,2-MANNOSIDASE-RELATED"/>
    <property type="match status" value="1"/>
</dbReference>
<name>A0A4S4LL55_9AGAM</name>
<feature type="transmembrane region" description="Helical" evidence="13">
    <location>
        <begin position="27"/>
        <end position="50"/>
    </location>
</feature>
<keyword evidence="7 11" id="KW-1015">Disulfide bond</keyword>